<evidence type="ECO:0000313" key="2">
    <source>
        <dbReference type="Proteomes" id="UP000886653"/>
    </source>
</evidence>
<dbReference type="AlphaFoldDB" id="A0A9P6N6V8"/>
<sequence>MKNWDARTTAAYEALTEYHEGKRVTLNEHVRDILQLDAWGISLSKKGTLTASSTVAPTPTDRANEHAPIAIGGDYASPATITGKRVPGTVSQLTSLKAKEKGKHDPDDMEVVRGPLTDPMTKANILDSMERVPLCPNQETEFLKKQEEVAHQLQAKWNREEAERLAAQAAYPRMPDLYPSHFD</sequence>
<proteinExistence type="predicted"/>
<dbReference type="EMBL" id="MU167417">
    <property type="protein sequence ID" value="KAG0140835.1"/>
    <property type="molecule type" value="Genomic_DNA"/>
</dbReference>
<organism evidence="1 2">
    <name type="scientific">Cronartium quercuum f. sp. fusiforme G11</name>
    <dbReference type="NCBI Taxonomy" id="708437"/>
    <lineage>
        <taxon>Eukaryota</taxon>
        <taxon>Fungi</taxon>
        <taxon>Dikarya</taxon>
        <taxon>Basidiomycota</taxon>
        <taxon>Pucciniomycotina</taxon>
        <taxon>Pucciniomycetes</taxon>
        <taxon>Pucciniales</taxon>
        <taxon>Coleosporiaceae</taxon>
        <taxon>Cronartium</taxon>
    </lineage>
</organism>
<gene>
    <name evidence="1" type="ORF">CROQUDRAFT_136492</name>
</gene>
<name>A0A9P6N6V8_9BASI</name>
<protein>
    <submittedName>
        <fullName evidence="1">Uncharacterized protein</fullName>
    </submittedName>
</protein>
<evidence type="ECO:0000313" key="1">
    <source>
        <dbReference type="EMBL" id="KAG0140835.1"/>
    </source>
</evidence>
<keyword evidence="2" id="KW-1185">Reference proteome</keyword>
<dbReference type="Proteomes" id="UP000886653">
    <property type="component" value="Unassembled WGS sequence"/>
</dbReference>
<comment type="caution">
    <text evidence="1">The sequence shown here is derived from an EMBL/GenBank/DDBJ whole genome shotgun (WGS) entry which is preliminary data.</text>
</comment>
<accession>A0A9P6N6V8</accession>
<reference evidence="1" key="1">
    <citation type="submission" date="2013-11" db="EMBL/GenBank/DDBJ databases">
        <title>Genome sequence of the fusiform rust pathogen reveals effectors for host alternation and coevolution with pine.</title>
        <authorList>
            <consortium name="DOE Joint Genome Institute"/>
            <person name="Smith K."/>
            <person name="Pendleton A."/>
            <person name="Kubisiak T."/>
            <person name="Anderson C."/>
            <person name="Salamov A."/>
            <person name="Aerts A."/>
            <person name="Riley R."/>
            <person name="Clum A."/>
            <person name="Lindquist E."/>
            <person name="Ence D."/>
            <person name="Campbell M."/>
            <person name="Kronenberg Z."/>
            <person name="Feau N."/>
            <person name="Dhillon B."/>
            <person name="Hamelin R."/>
            <person name="Burleigh J."/>
            <person name="Smith J."/>
            <person name="Yandell M."/>
            <person name="Nelson C."/>
            <person name="Grigoriev I."/>
            <person name="Davis J."/>
        </authorList>
    </citation>
    <scope>NUCLEOTIDE SEQUENCE</scope>
    <source>
        <strain evidence="1">G11</strain>
    </source>
</reference>